<evidence type="ECO:0000256" key="3">
    <source>
        <dbReference type="ARBA" id="ARBA00007202"/>
    </source>
</evidence>
<evidence type="ECO:0000256" key="8">
    <source>
        <dbReference type="ARBA" id="ARBA00023274"/>
    </source>
</evidence>
<dbReference type="GO" id="GO:1990904">
    <property type="term" value="C:ribonucleoprotein complex"/>
    <property type="evidence" value="ECO:0007669"/>
    <property type="project" value="UniProtKB-KW"/>
</dbReference>
<keyword evidence="14" id="KW-1185">Reference proteome</keyword>
<evidence type="ECO:0000256" key="7">
    <source>
        <dbReference type="ARBA" id="ARBA00022844"/>
    </source>
</evidence>
<dbReference type="KEGG" id="vg:80538423"/>
<comment type="subcellular location">
    <subcellularLocation>
        <location evidence="2">Virion</location>
    </subcellularLocation>
</comment>
<keyword evidence="7" id="KW-0946">Virion</keyword>
<proteinExistence type="inferred from homology"/>
<evidence type="ECO:0000313" key="13">
    <source>
        <dbReference type="EMBL" id="QEV82108.1"/>
    </source>
</evidence>
<dbReference type="InterPro" id="IPR000052">
    <property type="entry name" value="Pltvir_coat"/>
</dbReference>
<dbReference type="Pfam" id="PF08358">
    <property type="entry name" value="Flexi_CP_N"/>
    <property type="match status" value="1"/>
</dbReference>
<evidence type="ECO:0000256" key="4">
    <source>
        <dbReference type="ARBA" id="ARBA00018091"/>
    </source>
</evidence>
<dbReference type="Proteomes" id="UP000829861">
    <property type="component" value="Segment"/>
</dbReference>
<dbReference type="GeneID" id="80538423"/>
<organism evidence="13 14">
    <name type="scientific">Rose virus A</name>
    <dbReference type="NCBI Taxonomy" id="2650000"/>
    <lineage>
        <taxon>Viruses</taxon>
        <taxon>Riboviria</taxon>
        <taxon>Orthornavirae</taxon>
        <taxon>Kitrinoviricota</taxon>
        <taxon>Alsuviricetes</taxon>
        <taxon>Tymovirales</taxon>
        <taxon>Betaflexiviridae</taxon>
        <taxon>Quinvirinae</taxon>
        <taxon>Carlavirus</taxon>
        <taxon>Carlavirus alpharosae</taxon>
        <taxon>Carlavirus RoVA</taxon>
    </lineage>
</organism>
<accession>A0AAE6NQW1</accession>
<evidence type="ECO:0000256" key="2">
    <source>
        <dbReference type="ARBA" id="ARBA00004328"/>
    </source>
</evidence>
<evidence type="ECO:0000259" key="11">
    <source>
        <dbReference type="Pfam" id="PF00286"/>
    </source>
</evidence>
<protein>
    <recommendedName>
        <fullName evidence="4">Capsid protein</fullName>
    </recommendedName>
    <alternativeName>
        <fullName evidence="9">Coat protein</fullName>
    </alternativeName>
</protein>
<keyword evidence="8" id="KW-0687">Ribonucleoprotein</keyword>
<evidence type="ECO:0000256" key="1">
    <source>
        <dbReference type="ARBA" id="ARBA00004032"/>
    </source>
</evidence>
<comment type="function">
    <text evidence="1">Required for genome encapsidation. Forms ribonucleoprotein complexes along with TGB1 helicase and viral RNA.</text>
</comment>
<dbReference type="InterPro" id="IPR013569">
    <property type="entry name" value="Carlavirus_coat_N"/>
</dbReference>
<keyword evidence="6 13" id="KW-0167">Capsid protein</keyword>
<evidence type="ECO:0000256" key="5">
    <source>
        <dbReference type="ARBA" id="ARBA00022497"/>
    </source>
</evidence>
<dbReference type="Pfam" id="PF00286">
    <property type="entry name" value="Flexi_CP"/>
    <property type="match status" value="1"/>
</dbReference>
<dbReference type="PRINTS" id="PR00232">
    <property type="entry name" value="POTXCARLCOAT"/>
</dbReference>
<evidence type="ECO:0000256" key="9">
    <source>
        <dbReference type="ARBA" id="ARBA00031336"/>
    </source>
</evidence>
<sequence length="328" mass="36005">MATAQAQTVSGLGSLSTGTAPATVSVSAPIQSSDGNGSEISGLPRPPRNRNRRVTAPQTGFGLEDVDSDVLTEPINDVLEARFEKLKAALIGMQSPNQYTNLGLEVGRPDLKPMDHLVPDMSSMFARPSIDILAHSKVRPSCNEVATAEELLQIQMKLQALGVPEKSIRVIAHDMGMYCTANSASPHMNPKGSFEVDGRVVARDLVGAVIKEFTTLRQFCRAYAPCIFQHMLLHETPPPNWQAKGFPKEAQYAAFDFFDYVMNPACIQPLEGLIRMPTNEETIAFETHKRKCLNKRANNDRFASFDADITGGKFGCPVSYNWRESKCT</sequence>
<name>A0AAE6NQW1_9VIRU</name>
<keyword evidence="5" id="KW-1139">Helical capsid protein</keyword>
<evidence type="ECO:0000313" key="14">
    <source>
        <dbReference type="Proteomes" id="UP000829861"/>
    </source>
</evidence>
<evidence type="ECO:0000259" key="12">
    <source>
        <dbReference type="Pfam" id="PF08358"/>
    </source>
</evidence>
<dbReference type="EMBL" id="MN053272">
    <property type="protein sequence ID" value="QEV82108.1"/>
    <property type="molecule type" value="Genomic_RNA"/>
</dbReference>
<feature type="domain" description="Carlavirus coat" evidence="12">
    <location>
        <begin position="82"/>
        <end position="133"/>
    </location>
</feature>
<dbReference type="GO" id="GO:0005198">
    <property type="term" value="F:structural molecule activity"/>
    <property type="evidence" value="ECO:0007669"/>
    <property type="project" value="InterPro"/>
</dbReference>
<feature type="region of interest" description="Disordered" evidence="10">
    <location>
        <begin position="1"/>
        <end position="65"/>
    </location>
</feature>
<feature type="compositionally biased region" description="Polar residues" evidence="10">
    <location>
        <begin position="1"/>
        <end position="39"/>
    </location>
</feature>
<dbReference type="RefSeq" id="YP_010799970.1">
    <property type="nucleotide sequence ID" value="NC_076716.1"/>
</dbReference>
<evidence type="ECO:0000256" key="6">
    <source>
        <dbReference type="ARBA" id="ARBA00022561"/>
    </source>
</evidence>
<feature type="domain" description="Potexviruses and carlaviruses coat protein" evidence="11">
    <location>
        <begin position="143"/>
        <end position="281"/>
    </location>
</feature>
<dbReference type="GO" id="GO:0019029">
    <property type="term" value="C:helical viral capsid"/>
    <property type="evidence" value="ECO:0007669"/>
    <property type="project" value="UniProtKB-KW"/>
</dbReference>
<comment type="similarity">
    <text evidence="3">Belongs to the potexviruses coat protein family.</text>
</comment>
<reference evidence="13 14" key="1">
    <citation type="submission" date="2019-06" db="EMBL/GenBank/DDBJ databases">
        <title>Complete genome sequence of rose virus A, the first carlavirus identified in rose.</title>
        <authorList>
            <person name="Diaz-Lara A."/>
            <person name="Mollov D."/>
            <person name="Al Rwahnih M."/>
        </authorList>
    </citation>
    <scope>NUCLEOTIDE SEQUENCE [LARGE SCALE GENOMIC DNA]</scope>
    <source>
        <strain evidence="13">R11</strain>
    </source>
</reference>
<evidence type="ECO:0000256" key="10">
    <source>
        <dbReference type="SAM" id="MobiDB-lite"/>
    </source>
</evidence>